<organism evidence="5 6">
    <name type="scientific">Anabaenopsis circularis NIES-21</name>
    <dbReference type="NCBI Taxonomy" id="1085406"/>
    <lineage>
        <taxon>Bacteria</taxon>
        <taxon>Bacillati</taxon>
        <taxon>Cyanobacteriota</taxon>
        <taxon>Cyanophyceae</taxon>
        <taxon>Nostocales</taxon>
        <taxon>Nodulariaceae</taxon>
        <taxon>Anabaenopsis</taxon>
    </lineage>
</organism>
<keyword evidence="2" id="KW-0560">Oxidoreductase</keyword>
<comment type="cofactor">
    <cofactor evidence="1">
        <name>Fe(2+)</name>
        <dbReference type="ChEBI" id="CHEBI:29033"/>
    </cofactor>
</comment>
<dbReference type="InterPro" id="IPR050411">
    <property type="entry name" value="AlphaKG_dependent_hydroxylases"/>
</dbReference>
<gene>
    <name evidence="5" type="ORF">NIES21_11200</name>
</gene>
<dbReference type="OrthoDB" id="9769888at2"/>
<evidence type="ECO:0000256" key="1">
    <source>
        <dbReference type="ARBA" id="ARBA00001954"/>
    </source>
</evidence>
<evidence type="ECO:0000313" key="5">
    <source>
        <dbReference type="EMBL" id="BAY15304.1"/>
    </source>
</evidence>
<name>A0A1Z4GCQ9_9CYAN</name>
<dbReference type="Gene3D" id="3.60.130.10">
    <property type="entry name" value="Clavaminate synthase-like"/>
    <property type="match status" value="1"/>
</dbReference>
<dbReference type="PANTHER" id="PTHR10696:SF56">
    <property type="entry name" value="TAUD_TFDA-LIKE DOMAIN-CONTAINING PROTEIN"/>
    <property type="match status" value="1"/>
</dbReference>
<evidence type="ECO:0000313" key="6">
    <source>
        <dbReference type="Proteomes" id="UP000218287"/>
    </source>
</evidence>
<reference evidence="5 6" key="1">
    <citation type="submission" date="2017-06" db="EMBL/GenBank/DDBJ databases">
        <title>Genome sequencing of cyanobaciteial culture collection at National Institute for Environmental Studies (NIES).</title>
        <authorList>
            <person name="Hirose Y."/>
            <person name="Shimura Y."/>
            <person name="Fujisawa T."/>
            <person name="Nakamura Y."/>
            <person name="Kawachi M."/>
        </authorList>
    </citation>
    <scope>NUCLEOTIDE SEQUENCE [LARGE SCALE GENOMIC DNA]</scope>
    <source>
        <strain evidence="5 6">NIES-21</strain>
    </source>
</reference>
<dbReference type="InterPro" id="IPR003819">
    <property type="entry name" value="TauD/TfdA-like"/>
</dbReference>
<dbReference type="EMBL" id="AP018174">
    <property type="protein sequence ID" value="BAY15304.1"/>
    <property type="molecule type" value="Genomic_DNA"/>
</dbReference>
<sequence length="344" mass="39319">MMISNSVKPSLKSLGIAKRQAIIDVVRVTPLIAENCLPLLIQATVEGVNLVAWAANNQELIKKSLLQYGGILFRNFQVTEVAEFQQFIRVVAGELLEYRDRSSPRSAIQGKIYTSTDHPANQKILLHSENSYAANWPLKIFFYCVTPAQQGGETPIADIRKIYQRISPTVLEKFAKKQVMYLRNFGDGFGLPWQTVFQTNQPEKVAEFCYQNHIKFEWKAKNKLRTYSIRPAIAKHPITGEYVWFNHALFFHISSLETNIRESLLAEFKEEDIPHNTYYGDGSPIEPEVLHEIRTAYQQETVVFPWLTGDILMLDNMLTAHGRKPFFGNRKVVVGMAEAYSTDD</sequence>
<keyword evidence="6" id="KW-1185">Reference proteome</keyword>
<dbReference type="Pfam" id="PF02668">
    <property type="entry name" value="TauD"/>
    <property type="match status" value="1"/>
</dbReference>
<protein>
    <submittedName>
        <fullName evidence="5">Taurine catabolism dioxygenase TauD/TfdA</fullName>
    </submittedName>
</protein>
<evidence type="ECO:0000259" key="4">
    <source>
        <dbReference type="Pfam" id="PF02668"/>
    </source>
</evidence>
<dbReference type="PANTHER" id="PTHR10696">
    <property type="entry name" value="GAMMA-BUTYROBETAINE HYDROXYLASE-RELATED"/>
    <property type="match status" value="1"/>
</dbReference>
<evidence type="ECO:0000256" key="2">
    <source>
        <dbReference type="ARBA" id="ARBA00023002"/>
    </source>
</evidence>
<dbReference type="InterPro" id="IPR042098">
    <property type="entry name" value="TauD-like_sf"/>
</dbReference>
<dbReference type="GO" id="GO:0017000">
    <property type="term" value="P:antibiotic biosynthetic process"/>
    <property type="evidence" value="ECO:0007669"/>
    <property type="project" value="UniProtKB-KW"/>
</dbReference>
<accession>A0A1Z4GCQ9</accession>
<dbReference type="GO" id="GO:0051213">
    <property type="term" value="F:dioxygenase activity"/>
    <property type="evidence" value="ECO:0007669"/>
    <property type="project" value="UniProtKB-KW"/>
</dbReference>
<keyword evidence="5" id="KW-0223">Dioxygenase</keyword>
<proteinExistence type="predicted"/>
<dbReference type="AlphaFoldDB" id="A0A1Z4GCQ9"/>
<dbReference type="SUPFAM" id="SSF51197">
    <property type="entry name" value="Clavaminate synthase-like"/>
    <property type="match status" value="1"/>
</dbReference>
<evidence type="ECO:0000256" key="3">
    <source>
        <dbReference type="ARBA" id="ARBA00023194"/>
    </source>
</evidence>
<feature type="domain" description="TauD/TfdA-like" evidence="4">
    <location>
        <begin position="43"/>
        <end position="332"/>
    </location>
</feature>
<keyword evidence="3" id="KW-0045">Antibiotic biosynthesis</keyword>
<dbReference type="Proteomes" id="UP000218287">
    <property type="component" value="Chromosome"/>
</dbReference>